<protein>
    <submittedName>
        <fullName evidence="1">DUF3841 domain-containing protein</fullName>
    </submittedName>
</protein>
<gene>
    <name evidence="1" type="ORF">G3M99_11745</name>
</gene>
<dbReference type="Pfam" id="PF12952">
    <property type="entry name" value="DUF3841"/>
    <property type="match status" value="1"/>
</dbReference>
<organism evidence="1 2">
    <name type="scientific">Clostridium senegalense</name>
    <dbReference type="NCBI Taxonomy" id="1465809"/>
    <lineage>
        <taxon>Bacteria</taxon>
        <taxon>Bacillati</taxon>
        <taxon>Bacillota</taxon>
        <taxon>Clostridia</taxon>
        <taxon>Eubacteriales</taxon>
        <taxon>Clostridiaceae</taxon>
        <taxon>Clostridium</taxon>
    </lineage>
</organism>
<dbReference type="AlphaFoldDB" id="A0A6M0H685"/>
<reference evidence="1 2" key="1">
    <citation type="submission" date="2020-02" db="EMBL/GenBank/DDBJ databases">
        <title>Genome assembly of a novel Clostridium senegalense strain.</title>
        <authorList>
            <person name="Gupta T.B."/>
            <person name="Jauregui R."/>
            <person name="Maclean P."/>
            <person name="Nawarathana A."/>
            <person name="Brightwell G."/>
        </authorList>
    </citation>
    <scope>NUCLEOTIDE SEQUENCE [LARGE SCALE GENOMIC DNA]</scope>
    <source>
        <strain evidence="1 2">AGRFS4</strain>
    </source>
</reference>
<dbReference type="Proteomes" id="UP000481872">
    <property type="component" value="Unassembled WGS sequence"/>
</dbReference>
<evidence type="ECO:0000313" key="2">
    <source>
        <dbReference type="Proteomes" id="UP000481872"/>
    </source>
</evidence>
<comment type="caution">
    <text evidence="1">The sequence shown here is derived from an EMBL/GenBank/DDBJ whole genome shotgun (WGS) entry which is preliminary data.</text>
</comment>
<name>A0A6M0H685_9CLOT</name>
<dbReference type="RefSeq" id="WP_199870287.1">
    <property type="nucleotide sequence ID" value="NZ_JAAGPU010000021.1"/>
</dbReference>
<keyword evidence="2" id="KW-1185">Reference proteome</keyword>
<accession>A0A6M0H685</accession>
<proteinExistence type="predicted"/>
<sequence>MELWTIQSEAVYDTFKNIGVLRADERFIDKDMIFYYKWMADMMKKRIGTPVLKNIKYPIWAWYQWRDSKHKRPDLRVSAYLERGTKGVLLELEVEEKDVLLSDFMEFNDVLNYRYITDTEEDYEKFYNDLESYGYSHHDLQESDMKCDIVKKFNLELIKSWEKIFDLNRNIAGNWCGKRDDCPIQATMWQIRLEQVISVKHFIAK</sequence>
<dbReference type="InterPro" id="IPR024211">
    <property type="entry name" value="DUF3841"/>
</dbReference>
<dbReference type="EMBL" id="JAAGPU010000021">
    <property type="protein sequence ID" value="NEU05513.1"/>
    <property type="molecule type" value="Genomic_DNA"/>
</dbReference>
<evidence type="ECO:0000313" key="1">
    <source>
        <dbReference type="EMBL" id="NEU05513.1"/>
    </source>
</evidence>